<accession>A0AAW2HV43</accession>
<dbReference type="SMART" id="SM00737">
    <property type="entry name" value="ML"/>
    <property type="match status" value="1"/>
</dbReference>
<evidence type="ECO:0000256" key="5">
    <source>
        <dbReference type="ARBA" id="ARBA00023157"/>
    </source>
</evidence>
<feature type="domain" description="MD-2-related lipid-recognition" evidence="7">
    <location>
        <begin position="22"/>
        <end position="152"/>
    </location>
</feature>
<dbReference type="FunFam" id="2.60.40.770:FF:000001">
    <property type="entry name" value="NPC intracellular cholesterol transporter 2"/>
    <property type="match status" value="1"/>
</dbReference>
<comment type="caution">
    <text evidence="8">The sequence shown here is derived from an EMBL/GenBank/DDBJ whole genome shotgun (WGS) entry which is preliminary data.</text>
</comment>
<keyword evidence="4 6" id="KW-0732">Signal</keyword>
<evidence type="ECO:0000256" key="1">
    <source>
        <dbReference type="ARBA" id="ARBA00004613"/>
    </source>
</evidence>
<dbReference type="PANTHER" id="PTHR11306:SF68">
    <property type="entry name" value="NPC INTRACELLULAR CHOLESTEROL TRANSPORTER 2"/>
    <property type="match status" value="1"/>
</dbReference>
<organism evidence="8">
    <name type="scientific">Menopon gallinae</name>
    <name type="common">poultry shaft louse</name>
    <dbReference type="NCBI Taxonomy" id="328185"/>
    <lineage>
        <taxon>Eukaryota</taxon>
        <taxon>Metazoa</taxon>
        <taxon>Ecdysozoa</taxon>
        <taxon>Arthropoda</taxon>
        <taxon>Hexapoda</taxon>
        <taxon>Insecta</taxon>
        <taxon>Pterygota</taxon>
        <taxon>Neoptera</taxon>
        <taxon>Paraneoptera</taxon>
        <taxon>Psocodea</taxon>
        <taxon>Troctomorpha</taxon>
        <taxon>Phthiraptera</taxon>
        <taxon>Amblycera</taxon>
        <taxon>Menoponidae</taxon>
        <taxon>Menopon</taxon>
    </lineage>
</organism>
<protein>
    <recommendedName>
        <fullName evidence="7">MD-2-related lipid-recognition domain-containing protein</fullName>
    </recommendedName>
</protein>
<dbReference type="GO" id="GO:0005576">
    <property type="term" value="C:extracellular region"/>
    <property type="evidence" value="ECO:0007669"/>
    <property type="project" value="UniProtKB-SubCell"/>
</dbReference>
<evidence type="ECO:0000256" key="4">
    <source>
        <dbReference type="ARBA" id="ARBA00022729"/>
    </source>
</evidence>
<evidence type="ECO:0000256" key="2">
    <source>
        <dbReference type="ARBA" id="ARBA00006370"/>
    </source>
</evidence>
<dbReference type="InterPro" id="IPR033916">
    <property type="entry name" value="ML_Npc2-like"/>
</dbReference>
<dbReference type="InterPro" id="IPR014756">
    <property type="entry name" value="Ig_E-set"/>
</dbReference>
<evidence type="ECO:0000256" key="3">
    <source>
        <dbReference type="ARBA" id="ARBA00022525"/>
    </source>
</evidence>
<sequence>MKFNLLAFLVASLAFVLSVEGKCITGKQVLESENVSLSSCDALPCKLKRKSTVSVELKFSPEHNVQTLKNSVHADILGVPFPFIGVDGSSVCGKIFDAKTGAKVDCPLSKDGEYVYKDEFKVLEVYPKIKVVVNWSLKDQTNNAVACFQVPARITS</sequence>
<evidence type="ECO:0000259" key="7">
    <source>
        <dbReference type="SMART" id="SM00737"/>
    </source>
</evidence>
<dbReference type="Pfam" id="PF02221">
    <property type="entry name" value="E1_DerP2_DerF2"/>
    <property type="match status" value="1"/>
</dbReference>
<dbReference type="GO" id="GO:0032934">
    <property type="term" value="F:sterol binding"/>
    <property type="evidence" value="ECO:0007669"/>
    <property type="project" value="InterPro"/>
</dbReference>
<dbReference type="Gene3D" id="2.60.40.770">
    <property type="match status" value="1"/>
</dbReference>
<dbReference type="PANTHER" id="PTHR11306">
    <property type="entry name" value="NIEMANN PICK TYPE C2 PROTEIN NPC2-RELATED"/>
    <property type="match status" value="1"/>
</dbReference>
<name>A0AAW2HV43_9NEOP</name>
<dbReference type="InterPro" id="IPR039670">
    <property type="entry name" value="NPC2-like"/>
</dbReference>
<keyword evidence="5" id="KW-1015">Disulfide bond</keyword>
<comment type="similarity">
    <text evidence="2">Belongs to the NPC2 family.</text>
</comment>
<dbReference type="AlphaFoldDB" id="A0AAW2HV43"/>
<gene>
    <name evidence="8" type="ORF">PYX00_006372</name>
</gene>
<proteinExistence type="inferred from homology"/>
<feature type="chain" id="PRO_5044025233" description="MD-2-related lipid-recognition domain-containing protein" evidence="6">
    <location>
        <begin position="22"/>
        <end position="156"/>
    </location>
</feature>
<reference evidence="8" key="1">
    <citation type="journal article" date="2024" name="Gigascience">
        <title>Chromosome-level genome of the poultry shaft louse Menopon gallinae provides insight into the host-switching and adaptive evolution of parasitic lice.</title>
        <authorList>
            <person name="Xu Y."/>
            <person name="Ma L."/>
            <person name="Liu S."/>
            <person name="Liang Y."/>
            <person name="Liu Q."/>
            <person name="He Z."/>
            <person name="Tian L."/>
            <person name="Duan Y."/>
            <person name="Cai W."/>
            <person name="Li H."/>
            <person name="Song F."/>
        </authorList>
    </citation>
    <scope>NUCLEOTIDE SEQUENCE</scope>
    <source>
        <strain evidence="8">Cailab_2023a</strain>
    </source>
</reference>
<dbReference type="InterPro" id="IPR003172">
    <property type="entry name" value="ML_dom"/>
</dbReference>
<comment type="subcellular location">
    <subcellularLocation>
        <location evidence="1">Secreted</location>
    </subcellularLocation>
</comment>
<dbReference type="GO" id="GO:0032367">
    <property type="term" value="P:intracellular cholesterol transport"/>
    <property type="evidence" value="ECO:0007669"/>
    <property type="project" value="InterPro"/>
</dbReference>
<dbReference type="CDD" id="cd00916">
    <property type="entry name" value="Npc2_like"/>
    <property type="match status" value="1"/>
</dbReference>
<dbReference type="EMBL" id="JARGDH010000003">
    <property type="protein sequence ID" value="KAL0273769.1"/>
    <property type="molecule type" value="Genomic_DNA"/>
</dbReference>
<feature type="signal peptide" evidence="6">
    <location>
        <begin position="1"/>
        <end position="21"/>
    </location>
</feature>
<keyword evidence="3" id="KW-0964">Secreted</keyword>
<dbReference type="SUPFAM" id="SSF81296">
    <property type="entry name" value="E set domains"/>
    <property type="match status" value="1"/>
</dbReference>
<evidence type="ECO:0000313" key="8">
    <source>
        <dbReference type="EMBL" id="KAL0273769.1"/>
    </source>
</evidence>
<evidence type="ECO:0000256" key="6">
    <source>
        <dbReference type="SAM" id="SignalP"/>
    </source>
</evidence>